<evidence type="ECO:0000256" key="10">
    <source>
        <dbReference type="SAM" id="Phobius"/>
    </source>
</evidence>
<evidence type="ECO:0000256" key="5">
    <source>
        <dbReference type="ARBA" id="ARBA00022679"/>
    </source>
</evidence>
<evidence type="ECO:0000256" key="7">
    <source>
        <dbReference type="ARBA" id="ARBA00022946"/>
    </source>
</evidence>
<dbReference type="PANTHER" id="PTHR43009:SF10">
    <property type="entry name" value="HOMOGENTISATE SOLANESYLTRANSFERASE, CHLOROPLASTIC"/>
    <property type="match status" value="1"/>
</dbReference>
<reference evidence="12" key="1">
    <citation type="submission" date="2013-01" db="EMBL/GenBank/DDBJ databases">
        <title>Draft Genome Sequence of a Mulberry Tree, Morus notabilis C.K. Schneid.</title>
        <authorList>
            <person name="He N."/>
            <person name="Zhao S."/>
        </authorList>
    </citation>
    <scope>NUCLEOTIDE SEQUENCE</scope>
</reference>
<keyword evidence="12" id="KW-1185">Reference proteome</keyword>
<keyword evidence="6 10" id="KW-0812">Transmembrane</keyword>
<proteinExistence type="inferred from homology"/>
<keyword evidence="3" id="KW-0150">Chloroplast</keyword>
<accession>W9QKM2</accession>
<evidence type="ECO:0000256" key="2">
    <source>
        <dbReference type="ARBA" id="ARBA00005985"/>
    </source>
</evidence>
<comment type="subcellular location">
    <subcellularLocation>
        <location evidence="1">Plastid</location>
        <location evidence="1">Chloroplast membrane</location>
        <topology evidence="1">Multi-pass membrane protein</topology>
    </subcellularLocation>
</comment>
<dbReference type="EMBL" id="KE343433">
    <property type="protein sequence ID" value="EXB29331.1"/>
    <property type="molecule type" value="Genomic_DNA"/>
</dbReference>
<comment type="similarity">
    <text evidence="2">Belongs to the UbiA prenyltransferase family.</text>
</comment>
<feature type="transmembrane region" description="Helical" evidence="10">
    <location>
        <begin position="176"/>
        <end position="195"/>
    </location>
</feature>
<evidence type="ECO:0000256" key="3">
    <source>
        <dbReference type="ARBA" id="ARBA00022528"/>
    </source>
</evidence>
<keyword evidence="5 11" id="KW-0808">Transferase</keyword>
<feature type="transmembrane region" description="Helical" evidence="10">
    <location>
        <begin position="76"/>
        <end position="93"/>
    </location>
</feature>
<dbReference type="Pfam" id="PF01040">
    <property type="entry name" value="UbiA"/>
    <property type="match status" value="1"/>
</dbReference>
<dbReference type="GO" id="GO:0016765">
    <property type="term" value="F:transferase activity, transferring alkyl or aryl (other than methyl) groups"/>
    <property type="evidence" value="ECO:0007669"/>
    <property type="project" value="InterPro"/>
</dbReference>
<sequence>MYGTTVFAVSLFARVLVENPQLFKWSLLFKAFPGLIVMILGNSLYSGINQIYDADIDRVNKPYLPIPAGNLSLKQAWFLMTFYLLASLLILWLMNADLITTSIYCLTLLLDFFYSAPPIRFKKSPIATSMVNSVSGGILRVNGVLYATRASLGIPFQWRHNIRTFPTIYGPRNTTFFCTGILLVNCIGAMVLAFSNPQVLISSFL</sequence>
<gene>
    <name evidence="11" type="ORF">L484_014063</name>
</gene>
<evidence type="ECO:0000256" key="4">
    <source>
        <dbReference type="ARBA" id="ARBA00022640"/>
    </source>
</evidence>
<name>W9QKM2_9ROSA</name>
<keyword evidence="8 10" id="KW-1133">Transmembrane helix</keyword>
<keyword evidence="7" id="KW-0809">Transit peptide</keyword>
<keyword evidence="4" id="KW-0934">Plastid</keyword>
<keyword evidence="9 10" id="KW-0472">Membrane</keyword>
<evidence type="ECO:0000256" key="8">
    <source>
        <dbReference type="ARBA" id="ARBA00022989"/>
    </source>
</evidence>
<dbReference type="AlphaFoldDB" id="W9QKM2"/>
<evidence type="ECO:0000313" key="12">
    <source>
        <dbReference type="Proteomes" id="UP000030645"/>
    </source>
</evidence>
<evidence type="ECO:0000256" key="6">
    <source>
        <dbReference type="ARBA" id="ARBA00022692"/>
    </source>
</evidence>
<evidence type="ECO:0000313" key="11">
    <source>
        <dbReference type="EMBL" id="EXB29331.1"/>
    </source>
</evidence>
<dbReference type="Gene3D" id="1.10.357.140">
    <property type="entry name" value="UbiA prenyltransferase"/>
    <property type="match status" value="1"/>
</dbReference>
<protein>
    <submittedName>
        <fullName evidence="11">Homogentisate phytyltransferase 2</fullName>
    </submittedName>
</protein>
<dbReference type="PANTHER" id="PTHR43009">
    <property type="entry name" value="HOMOGENTISATE SOLANESYLTRANSFERASE, CHLOROPLASTIC"/>
    <property type="match status" value="1"/>
</dbReference>
<dbReference type="STRING" id="981085.W9QKM2"/>
<organism evidence="11 12">
    <name type="scientific">Morus notabilis</name>
    <dbReference type="NCBI Taxonomy" id="981085"/>
    <lineage>
        <taxon>Eukaryota</taxon>
        <taxon>Viridiplantae</taxon>
        <taxon>Streptophyta</taxon>
        <taxon>Embryophyta</taxon>
        <taxon>Tracheophyta</taxon>
        <taxon>Spermatophyta</taxon>
        <taxon>Magnoliopsida</taxon>
        <taxon>eudicotyledons</taxon>
        <taxon>Gunneridae</taxon>
        <taxon>Pentapetalae</taxon>
        <taxon>rosids</taxon>
        <taxon>fabids</taxon>
        <taxon>Rosales</taxon>
        <taxon>Moraceae</taxon>
        <taxon>Moreae</taxon>
        <taxon>Morus</taxon>
    </lineage>
</organism>
<dbReference type="Proteomes" id="UP000030645">
    <property type="component" value="Unassembled WGS sequence"/>
</dbReference>
<dbReference type="eggNOG" id="ENOG502QUHT">
    <property type="taxonomic scope" value="Eukaryota"/>
</dbReference>
<dbReference type="InterPro" id="IPR000537">
    <property type="entry name" value="UbiA_prenyltransferase"/>
</dbReference>
<evidence type="ECO:0000256" key="1">
    <source>
        <dbReference type="ARBA" id="ARBA00004508"/>
    </source>
</evidence>
<evidence type="ECO:0000256" key="9">
    <source>
        <dbReference type="ARBA" id="ARBA00023136"/>
    </source>
</evidence>
<dbReference type="GO" id="GO:0031969">
    <property type="term" value="C:chloroplast membrane"/>
    <property type="evidence" value="ECO:0007669"/>
    <property type="project" value="UniProtKB-SubCell"/>
</dbReference>
<feature type="transmembrane region" description="Helical" evidence="10">
    <location>
        <begin position="27"/>
        <end position="48"/>
    </location>
</feature>
<dbReference type="InterPro" id="IPR044878">
    <property type="entry name" value="UbiA_sf"/>
</dbReference>